<dbReference type="SUPFAM" id="SSF48498">
    <property type="entry name" value="Tetracyclin repressor-like, C-terminal domain"/>
    <property type="match status" value="1"/>
</dbReference>
<dbReference type="InterPro" id="IPR009057">
    <property type="entry name" value="Homeodomain-like_sf"/>
</dbReference>
<dbReference type="STRING" id="258533.BN977_02324"/>
<dbReference type="Gene3D" id="1.10.357.10">
    <property type="entry name" value="Tetracycline Repressor, domain 2"/>
    <property type="match status" value="1"/>
</dbReference>
<evidence type="ECO:0000256" key="1">
    <source>
        <dbReference type="ARBA" id="ARBA00023015"/>
    </source>
</evidence>
<dbReference type="eggNOG" id="COG1309">
    <property type="taxonomic scope" value="Bacteria"/>
</dbReference>
<comment type="caution">
    <text evidence="7">The sequence shown here is derived from an EMBL/GenBank/DDBJ whole genome shotgun (WGS) entry which is preliminary data.</text>
</comment>
<dbReference type="AlphaFoldDB" id="W9AX75"/>
<dbReference type="PRINTS" id="PR00455">
    <property type="entry name" value="HTHTETR"/>
</dbReference>
<dbReference type="PROSITE" id="PS50977">
    <property type="entry name" value="HTH_TETR_2"/>
    <property type="match status" value="1"/>
</dbReference>
<feature type="DNA-binding region" description="H-T-H motif" evidence="4">
    <location>
        <begin position="42"/>
        <end position="61"/>
    </location>
</feature>
<dbReference type="SUPFAM" id="SSF46689">
    <property type="entry name" value="Homeodomain-like"/>
    <property type="match status" value="1"/>
</dbReference>
<keyword evidence="1" id="KW-0805">Transcription regulation</keyword>
<dbReference type="GO" id="GO:0003700">
    <property type="term" value="F:DNA-binding transcription factor activity"/>
    <property type="evidence" value="ECO:0007669"/>
    <property type="project" value="TreeGrafter"/>
</dbReference>
<evidence type="ECO:0000256" key="3">
    <source>
        <dbReference type="ARBA" id="ARBA00023163"/>
    </source>
</evidence>
<organism evidence="7 8">
    <name type="scientific">Mycolicibacterium cosmeticum</name>
    <dbReference type="NCBI Taxonomy" id="258533"/>
    <lineage>
        <taxon>Bacteria</taxon>
        <taxon>Bacillati</taxon>
        <taxon>Actinomycetota</taxon>
        <taxon>Actinomycetes</taxon>
        <taxon>Mycobacteriales</taxon>
        <taxon>Mycobacteriaceae</taxon>
        <taxon>Mycolicibacterium</taxon>
    </lineage>
</organism>
<protein>
    <submittedName>
        <fullName evidence="7">TetR family transcriptional regulator</fullName>
    </submittedName>
</protein>
<evidence type="ECO:0000313" key="8">
    <source>
        <dbReference type="Proteomes" id="UP000028870"/>
    </source>
</evidence>
<evidence type="ECO:0000256" key="2">
    <source>
        <dbReference type="ARBA" id="ARBA00023125"/>
    </source>
</evidence>
<dbReference type="InterPro" id="IPR050109">
    <property type="entry name" value="HTH-type_TetR-like_transc_reg"/>
</dbReference>
<dbReference type="GO" id="GO:0000976">
    <property type="term" value="F:transcription cis-regulatory region binding"/>
    <property type="evidence" value="ECO:0007669"/>
    <property type="project" value="TreeGrafter"/>
</dbReference>
<sequence length="244" mass="25962">MAPTDRFRARKQPRQARSVETRQRVLDAAAHVFSTHGYAAGTTNRIAAAADMSIGSLYQYFPNKDAILAALTDAHIDAGAALLAQRAAAGLPAGLSDTLRLVVRATIDNHRGDPALHRVLFEEAPRSPALLTRLREAEQSAVVVTAELLRNHPEVTVADPVLAARMTVATIESLVHRLITQPVDPAQLEDEIVGLLAAYLTRQPQQPLAGQGEQDLLGAAGDGQAAGVEEVPHIGAVHDARAVE</sequence>
<evidence type="ECO:0000313" key="7">
    <source>
        <dbReference type="EMBL" id="CDO07517.1"/>
    </source>
</evidence>
<dbReference type="PANTHER" id="PTHR30055">
    <property type="entry name" value="HTH-TYPE TRANSCRIPTIONAL REGULATOR RUTR"/>
    <property type="match status" value="1"/>
</dbReference>
<reference evidence="7" key="1">
    <citation type="submission" date="2014-03" db="EMBL/GenBank/DDBJ databases">
        <title>Draft Genome Sequence of Mycobacterium cosmeticum DSM 44829.</title>
        <authorList>
            <person name="Croce O."/>
            <person name="Robert C."/>
            <person name="Raoult D."/>
            <person name="Drancourt M."/>
        </authorList>
    </citation>
    <scope>NUCLEOTIDE SEQUENCE [LARGE SCALE GENOMIC DNA]</scope>
    <source>
        <strain evidence="7">DSM 44829</strain>
    </source>
</reference>
<dbReference type="Pfam" id="PF00440">
    <property type="entry name" value="TetR_N"/>
    <property type="match status" value="1"/>
</dbReference>
<evidence type="ECO:0000259" key="6">
    <source>
        <dbReference type="PROSITE" id="PS50977"/>
    </source>
</evidence>
<dbReference type="EMBL" id="CCBB010000001">
    <property type="protein sequence ID" value="CDO07517.1"/>
    <property type="molecule type" value="Genomic_DNA"/>
</dbReference>
<keyword evidence="2 4" id="KW-0238">DNA-binding</keyword>
<dbReference type="PANTHER" id="PTHR30055:SF234">
    <property type="entry name" value="HTH-TYPE TRANSCRIPTIONAL REGULATOR BETI"/>
    <property type="match status" value="1"/>
</dbReference>
<evidence type="ECO:0000256" key="4">
    <source>
        <dbReference type="PROSITE-ProRule" id="PRU00335"/>
    </source>
</evidence>
<dbReference type="Proteomes" id="UP000028870">
    <property type="component" value="Unassembled WGS sequence"/>
</dbReference>
<keyword evidence="8" id="KW-1185">Reference proteome</keyword>
<dbReference type="InterPro" id="IPR036271">
    <property type="entry name" value="Tet_transcr_reg_TetR-rel_C_sf"/>
</dbReference>
<keyword evidence="3" id="KW-0804">Transcription</keyword>
<dbReference type="InterPro" id="IPR001647">
    <property type="entry name" value="HTH_TetR"/>
</dbReference>
<gene>
    <name evidence="7" type="ORF">BN977_02324</name>
</gene>
<feature type="region of interest" description="Disordered" evidence="5">
    <location>
        <begin position="1"/>
        <end position="21"/>
    </location>
</feature>
<feature type="domain" description="HTH tetR-type" evidence="6">
    <location>
        <begin position="19"/>
        <end position="79"/>
    </location>
</feature>
<reference evidence="7" key="2">
    <citation type="submission" date="2014-03" db="EMBL/GenBank/DDBJ databases">
        <authorList>
            <person name="Urmite Genomes"/>
        </authorList>
    </citation>
    <scope>NUCLEOTIDE SEQUENCE</scope>
    <source>
        <strain evidence="7">DSM 44829</strain>
    </source>
</reference>
<proteinExistence type="predicted"/>
<accession>W9AX75</accession>
<dbReference type="InterPro" id="IPR041669">
    <property type="entry name" value="TetR_C_15"/>
</dbReference>
<dbReference type="Pfam" id="PF17918">
    <property type="entry name" value="TetR_C_15"/>
    <property type="match status" value="1"/>
</dbReference>
<name>W9AX75_MYCCO</name>
<evidence type="ECO:0000256" key="5">
    <source>
        <dbReference type="SAM" id="MobiDB-lite"/>
    </source>
</evidence>